<feature type="region of interest" description="Disordered" evidence="2">
    <location>
        <begin position="1130"/>
        <end position="1152"/>
    </location>
</feature>
<dbReference type="PANTHER" id="PTHR40903:SF1">
    <property type="entry name" value="HYPHALLY REGULATED CELL WALL PROTEIN 3"/>
    <property type="match status" value="1"/>
</dbReference>
<dbReference type="InterPro" id="IPR009057">
    <property type="entry name" value="Homeodomain-like_sf"/>
</dbReference>
<dbReference type="PANTHER" id="PTHR40903">
    <property type="entry name" value="GLYCINE-RICH CELL WALL STRUCTURAL PROTEIN 1-LIKE"/>
    <property type="match status" value="1"/>
</dbReference>
<dbReference type="SMART" id="SM00717">
    <property type="entry name" value="SANT"/>
    <property type="match status" value="1"/>
</dbReference>
<feature type="compositionally biased region" description="Low complexity" evidence="2">
    <location>
        <begin position="847"/>
        <end position="867"/>
    </location>
</feature>
<feature type="region of interest" description="Disordered" evidence="2">
    <location>
        <begin position="1335"/>
        <end position="1354"/>
    </location>
</feature>
<feature type="domain" description="Myb-like" evidence="3">
    <location>
        <begin position="734"/>
        <end position="785"/>
    </location>
</feature>
<reference evidence="4" key="1">
    <citation type="journal article" date="2021" name="Proc. Natl. Acad. Sci. U.S.A.">
        <title>Three genomes in the algal genus Volvox reveal the fate of a haploid sex-determining region after a transition to homothallism.</title>
        <authorList>
            <person name="Yamamoto K."/>
            <person name="Hamaji T."/>
            <person name="Kawai-Toyooka H."/>
            <person name="Matsuzaki R."/>
            <person name="Takahashi F."/>
            <person name="Nishimura Y."/>
            <person name="Kawachi M."/>
            <person name="Noguchi H."/>
            <person name="Minakuchi Y."/>
            <person name="Umen J.G."/>
            <person name="Toyoda A."/>
            <person name="Nozaki H."/>
        </authorList>
    </citation>
    <scope>NUCLEOTIDE SEQUENCE</scope>
    <source>
        <strain evidence="4">NIES-3780</strain>
    </source>
</reference>
<evidence type="ECO:0000256" key="2">
    <source>
        <dbReference type="SAM" id="MobiDB-lite"/>
    </source>
</evidence>
<name>A0A8J4BTE0_9CHLO</name>
<feature type="compositionally biased region" description="Pro residues" evidence="2">
    <location>
        <begin position="1343"/>
        <end position="1354"/>
    </location>
</feature>
<keyword evidence="5" id="KW-1185">Reference proteome</keyword>
<dbReference type="SUPFAM" id="SSF46689">
    <property type="entry name" value="Homeodomain-like"/>
    <property type="match status" value="1"/>
</dbReference>
<feature type="region of interest" description="Disordered" evidence="2">
    <location>
        <begin position="408"/>
        <end position="500"/>
    </location>
</feature>
<comment type="caution">
    <text evidence="4">The sequence shown here is derived from an EMBL/GenBank/DDBJ whole genome shotgun (WGS) entry which is preliminary data.</text>
</comment>
<accession>A0A8J4BTE0</accession>
<feature type="coiled-coil region" evidence="1">
    <location>
        <begin position="1006"/>
        <end position="1040"/>
    </location>
</feature>
<feature type="region of interest" description="Disordered" evidence="2">
    <location>
        <begin position="680"/>
        <end position="728"/>
    </location>
</feature>
<feature type="compositionally biased region" description="Pro residues" evidence="2">
    <location>
        <begin position="244"/>
        <end position="254"/>
    </location>
</feature>
<keyword evidence="1" id="KW-0175">Coiled coil</keyword>
<feature type="region of interest" description="Disordered" evidence="2">
    <location>
        <begin position="28"/>
        <end position="99"/>
    </location>
</feature>
<organism evidence="4 5">
    <name type="scientific">Volvox africanus</name>
    <dbReference type="NCBI Taxonomy" id="51714"/>
    <lineage>
        <taxon>Eukaryota</taxon>
        <taxon>Viridiplantae</taxon>
        <taxon>Chlorophyta</taxon>
        <taxon>core chlorophytes</taxon>
        <taxon>Chlorophyceae</taxon>
        <taxon>CS clade</taxon>
        <taxon>Chlamydomonadales</taxon>
        <taxon>Volvocaceae</taxon>
        <taxon>Volvox</taxon>
    </lineage>
</organism>
<protein>
    <recommendedName>
        <fullName evidence="3">Myb-like domain-containing protein</fullName>
    </recommendedName>
</protein>
<gene>
    <name evidence="4" type="ORF">Vafri_21021</name>
</gene>
<feature type="region of interest" description="Disordered" evidence="2">
    <location>
        <begin position="115"/>
        <end position="149"/>
    </location>
</feature>
<feature type="region of interest" description="Disordered" evidence="2">
    <location>
        <begin position="840"/>
        <end position="874"/>
    </location>
</feature>
<dbReference type="Gene3D" id="1.10.246.220">
    <property type="match status" value="1"/>
</dbReference>
<proteinExistence type="predicted"/>
<feature type="region of interest" description="Disordered" evidence="2">
    <location>
        <begin position="166"/>
        <end position="254"/>
    </location>
</feature>
<evidence type="ECO:0000313" key="4">
    <source>
        <dbReference type="EMBL" id="GIL67691.1"/>
    </source>
</evidence>
<feature type="region of interest" description="Disordered" evidence="2">
    <location>
        <begin position="968"/>
        <end position="1003"/>
    </location>
</feature>
<evidence type="ECO:0000256" key="1">
    <source>
        <dbReference type="SAM" id="Coils"/>
    </source>
</evidence>
<dbReference type="EMBL" id="BNCO01000102">
    <property type="protein sequence ID" value="GIL67691.1"/>
    <property type="molecule type" value="Genomic_DNA"/>
</dbReference>
<feature type="compositionally biased region" description="Low complexity" evidence="2">
    <location>
        <begin position="1241"/>
        <end position="1250"/>
    </location>
</feature>
<feature type="region of interest" description="Disordered" evidence="2">
    <location>
        <begin position="927"/>
        <end position="954"/>
    </location>
</feature>
<dbReference type="CDD" id="cd11660">
    <property type="entry name" value="SANT_TRF"/>
    <property type="match status" value="1"/>
</dbReference>
<feature type="region of interest" description="Disordered" evidence="2">
    <location>
        <begin position="558"/>
        <end position="593"/>
    </location>
</feature>
<dbReference type="Proteomes" id="UP000747399">
    <property type="component" value="Unassembled WGS sequence"/>
</dbReference>
<feature type="region of interest" description="Disordered" evidence="2">
    <location>
        <begin position="1228"/>
        <end position="1250"/>
    </location>
</feature>
<evidence type="ECO:0000259" key="3">
    <source>
        <dbReference type="SMART" id="SM00717"/>
    </source>
</evidence>
<feature type="compositionally biased region" description="Basic residues" evidence="2">
    <location>
        <begin position="203"/>
        <end position="212"/>
    </location>
</feature>
<feature type="compositionally biased region" description="Polar residues" evidence="2">
    <location>
        <begin position="28"/>
        <end position="60"/>
    </location>
</feature>
<feature type="compositionally biased region" description="Low complexity" evidence="2">
    <location>
        <begin position="477"/>
        <end position="500"/>
    </location>
</feature>
<feature type="compositionally biased region" description="Low complexity" evidence="2">
    <location>
        <begin position="230"/>
        <end position="243"/>
    </location>
</feature>
<evidence type="ECO:0000313" key="5">
    <source>
        <dbReference type="Proteomes" id="UP000747399"/>
    </source>
</evidence>
<feature type="compositionally biased region" description="Gly residues" evidence="2">
    <location>
        <begin position="560"/>
        <end position="588"/>
    </location>
</feature>
<dbReference type="InterPro" id="IPR001005">
    <property type="entry name" value="SANT/Myb"/>
</dbReference>
<feature type="compositionally biased region" description="Gly residues" evidence="2">
    <location>
        <begin position="166"/>
        <end position="181"/>
    </location>
</feature>
<sequence>MAQRCIPHDLEIQHAMPPILPMELQVPDGQTQTYSEHPCTGQSLAPNLSGAGPNSTSDNGGSFGHQARGKRRRTAADPPVDTVPTASASQVCDRTGFPHAGSPVPLVQLQLGSVSEQQSEAKVMEPHGSTAQTRPHPASPGALSAVSQDPSFPAVDASEAMAINIGDGGDNSGDGAGGPVHTGGRPIMTASATPLHPPPLPHANRHMPHHHHDTLLPPSGASPEPSVLSTAAPATTTATATTPAPQPWPGFEPPRPPLPPLPPYQHQHPHQHRDLFDSGRLQQQQQQHLFPSGGAAAEAGAAPQAGFAGLAGAGGFGGALAAIPTAGWAEPIRQLYALLDYVALQEAMVSGRLTTLRVHWINQPPALVHQAVEVFTVPQDCTLGFLKRLICKASGGAVWPRIIQPMRHDPSQGRAAPFHHEGASVPSQRPCVHSAAAPLQPTSTAERPFACGHPHGVRNGGADASDNGGGGGIDVFNPSGAAANPARPASAAGSRQSAQQTSAFLTGSLLPLNPVNPDCGALPGRWDPAVLPPSVSPPCQGLGVMAGEHQGGRVNAAGSGITGDGSTGQGVGGDAGGEGAGAGEGGSVGSAENDASTLAEAGILPDSHIAMEADLQLSPSHQQLLMALLQTQAMAAAAAVSTGLSGFHNPLQGSLPTAAAAAAAAAVAVTASAVAAANQPSSSTGLMGLPAEAGADGEGDGADGSGGREFRGAHQDGGGSSGSRLSKGSYGGALKERFTLQEMSALVSGIEEFGLKWALIKKSRKELQNKNQGDLKDKWRNWQRNVAVSWMTSRVTIPDQLRDRINALVAAAQRGELPTHTTPNLHVLQQRACGMTAFQQHHSNPHQELQQQRQPQQQQQQFQTQQQSGPEALSLQASTAIATVAAAAAAAAAMATGRPPTAGAAPMPADEVASRRFEMPGPALAAEAVQREGQARPSQQQPQQQEQMLSMTSVAPAARCGRQQQFPLQAGAGGGQQVSDHPRPHQHQQQGQEDGKGEAVAARAAQQQLQLQAAQAAQVAKAAQEAQAQAQAQLAAAAAAVAAAAAGQVDGSCGADMGLLAGIQLAPHGNGHPADTLRCTGLPLALPLSLAVPSSDGVPRLLLPAPAAAVAGTPVPEGPLGIASTRVERGSVAATEPGEDVQQSHEPAHQGGTLNLAASMRDVTTRGSVPPDLVSQLGLGMHMGPLEVLPVSGSPGSEREGAVTHVAHGVPGRSHAVVLLGLAMDPLAGPQPRPHAQAIEQPSQLQLQPQTSQLPAHANLGGAPLAPLRHDDALGAAGLSDPERQQQLAVAVAAVAAAAAGAHPHLLQHLQPLQPLQVSQAQLSAQADVGGASPAVIGMAVPSPSPSPQPQLQQ</sequence>